<evidence type="ECO:0000313" key="2">
    <source>
        <dbReference type="EMBL" id="KAG0560116.1"/>
    </source>
</evidence>
<proteinExistence type="predicted"/>
<dbReference type="AlphaFoldDB" id="A0A8T0GKN3"/>
<evidence type="ECO:0008006" key="4">
    <source>
        <dbReference type="Google" id="ProtNLM"/>
    </source>
</evidence>
<name>A0A8T0GKN3_CERPU</name>
<reference evidence="2" key="1">
    <citation type="submission" date="2020-06" db="EMBL/GenBank/DDBJ databases">
        <title>WGS assembly of Ceratodon purpureus strain R40.</title>
        <authorList>
            <person name="Carey S.B."/>
            <person name="Jenkins J."/>
            <person name="Shu S."/>
            <person name="Lovell J.T."/>
            <person name="Sreedasyam A."/>
            <person name="Maumus F."/>
            <person name="Tiley G.P."/>
            <person name="Fernandez-Pozo N."/>
            <person name="Barry K."/>
            <person name="Chen C."/>
            <person name="Wang M."/>
            <person name="Lipzen A."/>
            <person name="Daum C."/>
            <person name="Saski C.A."/>
            <person name="Payton A.C."/>
            <person name="Mcbreen J.C."/>
            <person name="Conrad R.E."/>
            <person name="Kollar L.M."/>
            <person name="Olsson S."/>
            <person name="Huttunen S."/>
            <person name="Landis J.B."/>
            <person name="Wickett N.J."/>
            <person name="Johnson M.G."/>
            <person name="Rensing S.A."/>
            <person name="Grimwood J."/>
            <person name="Schmutz J."/>
            <person name="Mcdaniel S.F."/>
        </authorList>
    </citation>
    <scope>NUCLEOTIDE SEQUENCE</scope>
    <source>
        <strain evidence="2">R40</strain>
    </source>
</reference>
<sequence length="65" mass="7540">MRIRSKAALIAAQLDLISAITISSSIDNSALIYNTEFRLRSRRVQVNWTLRRQEHKSRSTAPKLW</sequence>
<comment type="caution">
    <text evidence="2">The sequence shown here is derived from an EMBL/GenBank/DDBJ whole genome shotgun (WGS) entry which is preliminary data.</text>
</comment>
<feature type="chain" id="PRO_5035933468" description="Secreted protein" evidence="1">
    <location>
        <begin position="20"/>
        <end position="65"/>
    </location>
</feature>
<keyword evidence="3" id="KW-1185">Reference proteome</keyword>
<dbReference type="Proteomes" id="UP000822688">
    <property type="component" value="Chromosome 10"/>
</dbReference>
<organism evidence="2 3">
    <name type="scientific">Ceratodon purpureus</name>
    <name type="common">Fire moss</name>
    <name type="synonym">Dicranum purpureum</name>
    <dbReference type="NCBI Taxonomy" id="3225"/>
    <lineage>
        <taxon>Eukaryota</taxon>
        <taxon>Viridiplantae</taxon>
        <taxon>Streptophyta</taxon>
        <taxon>Embryophyta</taxon>
        <taxon>Bryophyta</taxon>
        <taxon>Bryophytina</taxon>
        <taxon>Bryopsida</taxon>
        <taxon>Dicranidae</taxon>
        <taxon>Pseudoditrichales</taxon>
        <taxon>Ditrichaceae</taxon>
        <taxon>Ceratodon</taxon>
    </lineage>
</organism>
<evidence type="ECO:0000256" key="1">
    <source>
        <dbReference type="SAM" id="SignalP"/>
    </source>
</evidence>
<keyword evidence="1" id="KW-0732">Signal</keyword>
<accession>A0A8T0GKN3</accession>
<gene>
    <name evidence="2" type="ORF">KC19_10G155500</name>
</gene>
<evidence type="ECO:0000313" key="3">
    <source>
        <dbReference type="Proteomes" id="UP000822688"/>
    </source>
</evidence>
<dbReference type="EMBL" id="CM026431">
    <property type="protein sequence ID" value="KAG0560116.1"/>
    <property type="molecule type" value="Genomic_DNA"/>
</dbReference>
<feature type="signal peptide" evidence="1">
    <location>
        <begin position="1"/>
        <end position="19"/>
    </location>
</feature>
<protein>
    <recommendedName>
        <fullName evidence="4">Secreted protein</fullName>
    </recommendedName>
</protein>